<evidence type="ECO:0000313" key="3">
    <source>
        <dbReference type="Proteomes" id="UP000193498"/>
    </source>
</evidence>
<dbReference type="EMBL" id="MCFE01000384">
    <property type="protein sequence ID" value="ORX90370.1"/>
    <property type="molecule type" value="Genomic_DNA"/>
</dbReference>
<sequence length="159" mass="18131">MDSDPEEYEELPLGLWGGGFSQFEINQAPNVSQEETECVGRPTDSIDDLVDSYYPEETEECVGLWTYPVPSEQKNLTNHELSSETLPSFPEVADASQDDDDYDEDSLPLWLGPTFDIEVPEDKPGYKEISTDKVPTEYEEQDFTGTKKYFERIQTTSHK</sequence>
<evidence type="ECO:0000256" key="1">
    <source>
        <dbReference type="SAM" id="MobiDB-lite"/>
    </source>
</evidence>
<accession>A0A1Y1XXA1</accession>
<gene>
    <name evidence="2" type="ORF">K493DRAFT_318029</name>
</gene>
<dbReference type="Proteomes" id="UP000193498">
    <property type="component" value="Unassembled WGS sequence"/>
</dbReference>
<dbReference type="AlphaFoldDB" id="A0A1Y1XXA1"/>
<keyword evidence="3" id="KW-1185">Reference proteome</keyword>
<proteinExistence type="predicted"/>
<feature type="compositionally biased region" description="Polar residues" evidence="1">
    <location>
        <begin position="76"/>
        <end position="86"/>
    </location>
</feature>
<dbReference type="InParanoid" id="A0A1Y1XXA1"/>
<feature type="compositionally biased region" description="Acidic residues" evidence="1">
    <location>
        <begin position="96"/>
        <end position="106"/>
    </location>
</feature>
<feature type="region of interest" description="Disordered" evidence="1">
    <location>
        <begin position="76"/>
        <end position="106"/>
    </location>
</feature>
<reference evidence="2 3" key="1">
    <citation type="submission" date="2016-07" db="EMBL/GenBank/DDBJ databases">
        <title>Pervasive Adenine N6-methylation of Active Genes in Fungi.</title>
        <authorList>
            <consortium name="DOE Joint Genome Institute"/>
            <person name="Mondo S.J."/>
            <person name="Dannebaum R.O."/>
            <person name="Kuo R.C."/>
            <person name="Labutti K."/>
            <person name="Haridas S."/>
            <person name="Kuo A."/>
            <person name="Salamov A."/>
            <person name="Ahrendt S.R."/>
            <person name="Lipzen A."/>
            <person name="Sullivan W."/>
            <person name="Andreopoulos W.B."/>
            <person name="Clum A."/>
            <person name="Lindquist E."/>
            <person name="Daum C."/>
            <person name="Ramamoorthy G.K."/>
            <person name="Gryganskyi A."/>
            <person name="Culley D."/>
            <person name="Magnuson J.K."/>
            <person name="James T.Y."/>
            <person name="O'Malley M.A."/>
            <person name="Stajich J.E."/>
            <person name="Spatafora J.W."/>
            <person name="Visel A."/>
            <person name="Grigoriev I.V."/>
        </authorList>
    </citation>
    <scope>NUCLEOTIDE SEQUENCE [LARGE SCALE GENOMIC DNA]</scope>
    <source>
        <strain evidence="2 3">CBS 931.73</strain>
    </source>
</reference>
<comment type="caution">
    <text evidence="2">The sequence shown here is derived from an EMBL/GenBank/DDBJ whole genome shotgun (WGS) entry which is preliminary data.</text>
</comment>
<protein>
    <submittedName>
        <fullName evidence="2">Uncharacterized protein</fullName>
    </submittedName>
</protein>
<organism evidence="2 3">
    <name type="scientific">Basidiobolus meristosporus CBS 931.73</name>
    <dbReference type="NCBI Taxonomy" id="1314790"/>
    <lineage>
        <taxon>Eukaryota</taxon>
        <taxon>Fungi</taxon>
        <taxon>Fungi incertae sedis</taxon>
        <taxon>Zoopagomycota</taxon>
        <taxon>Entomophthoromycotina</taxon>
        <taxon>Basidiobolomycetes</taxon>
        <taxon>Basidiobolales</taxon>
        <taxon>Basidiobolaceae</taxon>
        <taxon>Basidiobolus</taxon>
    </lineage>
</organism>
<name>A0A1Y1XXA1_9FUNG</name>
<evidence type="ECO:0000313" key="2">
    <source>
        <dbReference type="EMBL" id="ORX90370.1"/>
    </source>
</evidence>